<evidence type="ECO:0000313" key="2">
    <source>
        <dbReference type="EMBL" id="GFH25060.1"/>
    </source>
</evidence>
<feature type="region of interest" description="Disordered" evidence="1">
    <location>
        <begin position="11"/>
        <end position="32"/>
    </location>
</feature>
<dbReference type="EMBL" id="BLLF01002704">
    <property type="protein sequence ID" value="GFH25060.1"/>
    <property type="molecule type" value="Genomic_DNA"/>
</dbReference>
<feature type="region of interest" description="Disordered" evidence="1">
    <location>
        <begin position="54"/>
        <end position="117"/>
    </location>
</feature>
<accession>A0A699ZV22</accession>
<gene>
    <name evidence="2" type="ORF">HaLaN_22956</name>
</gene>
<protein>
    <submittedName>
        <fullName evidence="2">Uncharacterized protein</fullName>
    </submittedName>
</protein>
<evidence type="ECO:0000313" key="3">
    <source>
        <dbReference type="Proteomes" id="UP000485058"/>
    </source>
</evidence>
<organism evidence="2 3">
    <name type="scientific">Haematococcus lacustris</name>
    <name type="common">Green alga</name>
    <name type="synonym">Haematococcus pluvialis</name>
    <dbReference type="NCBI Taxonomy" id="44745"/>
    <lineage>
        <taxon>Eukaryota</taxon>
        <taxon>Viridiplantae</taxon>
        <taxon>Chlorophyta</taxon>
        <taxon>core chlorophytes</taxon>
        <taxon>Chlorophyceae</taxon>
        <taxon>CS clade</taxon>
        <taxon>Chlamydomonadales</taxon>
        <taxon>Haematococcaceae</taxon>
        <taxon>Haematococcus</taxon>
    </lineage>
</organism>
<sequence length="117" mass="11189">MFLQGIAGSVATKAAGAADEEGFPGAASGEDKVELQADLTKLREEEKELQAMIRELENPDEARVLPPAPARLSATRTHPKPASGAAPAGSGAAPAASGAAAAGSGGAAAASGGAAAA</sequence>
<keyword evidence="3" id="KW-1185">Reference proteome</keyword>
<comment type="caution">
    <text evidence="2">The sequence shown here is derived from an EMBL/GenBank/DDBJ whole genome shotgun (WGS) entry which is preliminary data.</text>
</comment>
<feature type="compositionally biased region" description="Basic and acidic residues" evidence="1">
    <location>
        <begin position="54"/>
        <end position="63"/>
    </location>
</feature>
<reference evidence="2 3" key="1">
    <citation type="submission" date="2020-02" db="EMBL/GenBank/DDBJ databases">
        <title>Draft genome sequence of Haematococcus lacustris strain NIES-144.</title>
        <authorList>
            <person name="Morimoto D."/>
            <person name="Nakagawa S."/>
            <person name="Yoshida T."/>
            <person name="Sawayama S."/>
        </authorList>
    </citation>
    <scope>NUCLEOTIDE SEQUENCE [LARGE SCALE GENOMIC DNA]</scope>
    <source>
        <strain evidence="2 3">NIES-144</strain>
    </source>
</reference>
<feature type="compositionally biased region" description="Low complexity" evidence="1">
    <location>
        <begin position="81"/>
        <end position="117"/>
    </location>
</feature>
<dbReference type="Proteomes" id="UP000485058">
    <property type="component" value="Unassembled WGS sequence"/>
</dbReference>
<name>A0A699ZV22_HAELA</name>
<evidence type="ECO:0000256" key="1">
    <source>
        <dbReference type="SAM" id="MobiDB-lite"/>
    </source>
</evidence>
<dbReference type="AlphaFoldDB" id="A0A699ZV22"/>
<proteinExistence type="predicted"/>